<evidence type="ECO:0000256" key="8">
    <source>
        <dbReference type="ARBA" id="ARBA00023277"/>
    </source>
</evidence>
<evidence type="ECO:0000256" key="7">
    <source>
        <dbReference type="ARBA" id="ARBA00022801"/>
    </source>
</evidence>
<dbReference type="Gene3D" id="3.20.20.80">
    <property type="entry name" value="Glycosidases"/>
    <property type="match status" value="1"/>
</dbReference>
<dbReference type="InterPro" id="IPR006047">
    <property type="entry name" value="GH13_cat_dom"/>
</dbReference>
<comment type="similarity">
    <text evidence="3 14">Belongs to the glycosyl hydrolase 13 family.</text>
</comment>
<dbReference type="CDD" id="cd11325">
    <property type="entry name" value="AmyAc_GTHase"/>
    <property type="match status" value="1"/>
</dbReference>
<dbReference type="OrthoDB" id="9800174at2"/>
<dbReference type="InterPro" id="IPR017853">
    <property type="entry name" value="GH"/>
</dbReference>
<dbReference type="SUPFAM" id="SSF51445">
    <property type="entry name" value="(Trans)glycosidases"/>
    <property type="match status" value="1"/>
</dbReference>
<dbReference type="PANTHER" id="PTHR43002">
    <property type="entry name" value="GLYCOGEN DEBRANCHING ENZYME"/>
    <property type="match status" value="1"/>
</dbReference>
<dbReference type="InterPro" id="IPR022567">
    <property type="entry name" value="DUF3459"/>
</dbReference>
<keyword evidence="7 14" id="KW-0378">Hydrolase</keyword>
<proteinExistence type="inferred from homology"/>
<evidence type="ECO:0000256" key="9">
    <source>
        <dbReference type="ARBA" id="ARBA00023295"/>
    </source>
</evidence>
<dbReference type="InterPro" id="IPR013783">
    <property type="entry name" value="Ig-like_fold"/>
</dbReference>
<dbReference type="PIRSF" id="PIRSF006337">
    <property type="entry name" value="Trehalose_TreZ"/>
    <property type="match status" value="1"/>
</dbReference>
<dbReference type="EMBL" id="VIWP01000003">
    <property type="protein sequence ID" value="TWF54957.1"/>
    <property type="molecule type" value="Genomic_DNA"/>
</dbReference>
<dbReference type="RefSeq" id="WP_145637766.1">
    <property type="nucleotide sequence ID" value="NZ_VIWP01000003.1"/>
</dbReference>
<evidence type="ECO:0000256" key="17">
    <source>
        <dbReference type="SAM" id="MobiDB-lite"/>
    </source>
</evidence>
<keyword evidence="6" id="KW-0963">Cytoplasm</keyword>
<name>A0A561QX52_9HYPH</name>
<dbReference type="Pfam" id="PF11941">
    <property type="entry name" value="DUF3459"/>
    <property type="match status" value="1"/>
</dbReference>
<dbReference type="EC" id="3.2.1.141" evidence="4 13"/>
<evidence type="ECO:0000259" key="18">
    <source>
        <dbReference type="SMART" id="SM00642"/>
    </source>
</evidence>
<evidence type="ECO:0000256" key="3">
    <source>
        <dbReference type="ARBA" id="ARBA00008061"/>
    </source>
</evidence>
<dbReference type="GO" id="GO:0033942">
    <property type="term" value="F:4-alpha-D-(1-&gt;4)-alpha-D-glucanotrehalose trehalohydrolase activity"/>
    <property type="evidence" value="ECO:0007669"/>
    <property type="project" value="UniProtKB-EC"/>
</dbReference>
<dbReference type="Proteomes" id="UP000320653">
    <property type="component" value="Unassembled WGS sequence"/>
</dbReference>
<dbReference type="CDD" id="cd02853">
    <property type="entry name" value="E_set_MTHase_like_N"/>
    <property type="match status" value="1"/>
</dbReference>
<evidence type="ECO:0000256" key="12">
    <source>
        <dbReference type="ARBA" id="ARBA00034013"/>
    </source>
</evidence>
<dbReference type="NCBIfam" id="TIGR02402">
    <property type="entry name" value="trehalose_TreZ"/>
    <property type="match status" value="1"/>
</dbReference>
<evidence type="ECO:0000256" key="2">
    <source>
        <dbReference type="ARBA" id="ARBA00005199"/>
    </source>
</evidence>
<dbReference type="Gene3D" id="2.60.40.10">
    <property type="entry name" value="Immunoglobulins"/>
    <property type="match status" value="1"/>
</dbReference>
<dbReference type="SUPFAM" id="SSF81296">
    <property type="entry name" value="E set domains"/>
    <property type="match status" value="1"/>
</dbReference>
<dbReference type="InterPro" id="IPR044901">
    <property type="entry name" value="Trehalose_TreZ_E-set_sf"/>
</dbReference>
<sequence>MPPSLPYADADTDHADLEFRAFPKTWGAEYVAAGEVRFRLWAPGQKIVSLRLGGSDTEMSHSDDGWFEILATGVTPGAEYAYVLADGMTIPDPASRGQKDGVNGPSLVIDPTSYDWQHPQWKGRPWEETIVYELHIGTFTPEGTFHAAIEKLPYLAELGITMIEVLPLAHFGGNRGWGYDGVLLYAPHAAYGAPEDFKAFVDAAHGHGISVVLDIVLNHFGPEGNYLPLLAPHFFHKERMTPWGAGIAYDADAARRYIVECPLYWLEEFNLDGLRFDAIDQIEDISERHILIEIAERIRTEITDRPIHLTTEDCRNVTFLHPRDENGGAPLFTGEWNDDFHNAVHVFATGETHAYYGDFAQNPEKLFARALAEGFAYQGEVSPQSGEKRGVDSIGQPPAAFVDFIQNHDQVGNRAQGERLIELAGTDRTKLLLAALLTSPHIPLMFMGEEYGETNPFLFFTDFHGDLAKAVREGRRREFEGHSGHDGETVPDPNAKTTFEVSKLDWAKPKSSGGKDWLDFTKRLLALRQSHIVPLLATAKGGSGRIDRTDQGFLAVTWAFPKGILSMALNIGEAPQALPDQQGDIIFAWPEGESPDAKKLAPNSIIVRLAPITEAQ</sequence>
<evidence type="ECO:0000256" key="16">
    <source>
        <dbReference type="PIRSR" id="PIRSR006337-3"/>
    </source>
</evidence>
<protein>
    <recommendedName>
        <fullName evidence="5 13">Malto-oligosyltrehalose trehalohydrolase</fullName>
        <shortName evidence="14">MTHase</shortName>
        <ecNumber evidence="4 13">3.2.1.141</ecNumber>
    </recommendedName>
    <alternativeName>
        <fullName evidence="11 14">4-alpha-D-((1-&gt;4)-alpha-D-glucano)trehalose trehalohydrolase</fullName>
    </alternativeName>
    <alternativeName>
        <fullName evidence="10 14">Maltooligosyl trehalose trehalohydrolase</fullName>
    </alternativeName>
</protein>
<evidence type="ECO:0000256" key="11">
    <source>
        <dbReference type="ARBA" id="ARBA00033284"/>
    </source>
</evidence>
<dbReference type="AlphaFoldDB" id="A0A561QX52"/>
<evidence type="ECO:0000256" key="1">
    <source>
        <dbReference type="ARBA" id="ARBA00004496"/>
    </source>
</evidence>
<feature type="active site" description="Nucleophile" evidence="15">
    <location>
        <position position="277"/>
    </location>
</feature>
<dbReference type="SMART" id="SM00642">
    <property type="entry name" value="Aamy"/>
    <property type="match status" value="1"/>
</dbReference>
<feature type="region of interest" description="Disordered" evidence="17">
    <location>
        <begin position="476"/>
        <end position="495"/>
    </location>
</feature>
<dbReference type="InterPro" id="IPR014756">
    <property type="entry name" value="Ig_E-set"/>
</dbReference>
<evidence type="ECO:0000313" key="20">
    <source>
        <dbReference type="Proteomes" id="UP000320653"/>
    </source>
</evidence>
<organism evidence="19 20">
    <name type="scientific">Neorhizobium alkalisoli</name>
    <dbReference type="NCBI Taxonomy" id="528178"/>
    <lineage>
        <taxon>Bacteria</taxon>
        <taxon>Pseudomonadati</taxon>
        <taxon>Pseudomonadota</taxon>
        <taxon>Alphaproteobacteria</taxon>
        <taxon>Hyphomicrobiales</taxon>
        <taxon>Rhizobiaceae</taxon>
        <taxon>Rhizobium/Agrobacterium group</taxon>
        <taxon>Neorhizobium</taxon>
    </lineage>
</organism>
<dbReference type="InterPro" id="IPR012768">
    <property type="entry name" value="Trehalose_TreZ"/>
</dbReference>
<evidence type="ECO:0000256" key="6">
    <source>
        <dbReference type="ARBA" id="ARBA00022490"/>
    </source>
</evidence>
<comment type="catalytic activity">
    <reaction evidence="12 14">
        <text>hydrolysis of (1-&gt;4)-alpha-D-glucosidic linkage in 4-alpha-D-[(1-&gt;4)-alpha-D-glucanosyl]n trehalose to yield trehalose and (1-&gt;4)-alpha-D-glucan.</text>
        <dbReference type="EC" id="3.2.1.141"/>
    </reaction>
</comment>
<accession>A0A561QX52</accession>
<dbReference type="Pfam" id="PF00128">
    <property type="entry name" value="Alpha-amylase"/>
    <property type="match status" value="2"/>
</dbReference>
<evidence type="ECO:0000313" key="19">
    <source>
        <dbReference type="EMBL" id="TWF54957.1"/>
    </source>
</evidence>
<evidence type="ECO:0000256" key="5">
    <source>
        <dbReference type="ARBA" id="ARBA00015938"/>
    </source>
</evidence>
<gene>
    <name evidence="19" type="ORF">FHW37_103828</name>
</gene>
<comment type="pathway">
    <text evidence="2 14">Glycan biosynthesis; trehalose biosynthesis.</text>
</comment>
<dbReference type="GO" id="GO:0005737">
    <property type="term" value="C:cytoplasm"/>
    <property type="evidence" value="ECO:0007669"/>
    <property type="project" value="UniProtKB-SubCell"/>
</dbReference>
<keyword evidence="20" id="KW-1185">Reference proteome</keyword>
<keyword evidence="9 14" id="KW-0326">Glycosidase</keyword>
<feature type="compositionally biased region" description="Basic and acidic residues" evidence="17">
    <location>
        <begin position="476"/>
        <end position="488"/>
    </location>
</feature>
<evidence type="ECO:0000256" key="15">
    <source>
        <dbReference type="PIRSR" id="PIRSR006337-1"/>
    </source>
</evidence>
<feature type="active site" description="Proton donor" evidence="15">
    <location>
        <position position="312"/>
    </location>
</feature>
<dbReference type="GO" id="GO:0005992">
    <property type="term" value="P:trehalose biosynthetic process"/>
    <property type="evidence" value="ECO:0007669"/>
    <property type="project" value="UniProtKB-UniRule"/>
</dbReference>
<keyword evidence="8" id="KW-0119">Carbohydrate metabolism</keyword>
<evidence type="ECO:0000256" key="4">
    <source>
        <dbReference type="ARBA" id="ARBA00012268"/>
    </source>
</evidence>
<dbReference type="Gene3D" id="1.10.10.760">
    <property type="entry name" value="E-set domains of sugar-utilizing enzymes"/>
    <property type="match status" value="1"/>
</dbReference>
<dbReference type="UniPathway" id="UPA00299"/>
<reference evidence="19 20" key="1">
    <citation type="submission" date="2019-06" db="EMBL/GenBank/DDBJ databases">
        <title>Sorghum-associated microbial communities from plants grown in Nebraska, USA.</title>
        <authorList>
            <person name="Schachtman D."/>
        </authorList>
    </citation>
    <scope>NUCLEOTIDE SEQUENCE [LARGE SCALE GENOMIC DNA]</scope>
    <source>
        <strain evidence="19 20">1225</strain>
    </source>
</reference>
<feature type="site" description="Transition state stabilizer" evidence="16">
    <location>
        <position position="409"/>
    </location>
</feature>
<evidence type="ECO:0000256" key="10">
    <source>
        <dbReference type="ARBA" id="ARBA00032057"/>
    </source>
</evidence>
<evidence type="ECO:0000256" key="14">
    <source>
        <dbReference type="PIRNR" id="PIRNR006337"/>
    </source>
</evidence>
<dbReference type="Gene3D" id="2.60.40.1180">
    <property type="entry name" value="Golgi alpha-mannosidase II"/>
    <property type="match status" value="1"/>
</dbReference>
<dbReference type="InterPro" id="IPR013780">
    <property type="entry name" value="Glyco_hydro_b"/>
</dbReference>
<comment type="subcellular location">
    <subcellularLocation>
        <location evidence="1 15">Cytoplasm</location>
    </subcellularLocation>
</comment>
<feature type="domain" description="Glycosyl hydrolase family 13 catalytic" evidence="18">
    <location>
        <begin position="128"/>
        <end position="475"/>
    </location>
</feature>
<evidence type="ECO:0000256" key="13">
    <source>
        <dbReference type="NCBIfam" id="TIGR02402"/>
    </source>
</evidence>
<comment type="caution">
    <text evidence="19">The sequence shown here is derived from an EMBL/GenBank/DDBJ whole genome shotgun (WGS) entry which is preliminary data.</text>
</comment>